<organism evidence="7 8">
    <name type="scientific">Dissulfuribacter thermophilus</name>
    <dbReference type="NCBI Taxonomy" id="1156395"/>
    <lineage>
        <taxon>Bacteria</taxon>
        <taxon>Pseudomonadati</taxon>
        <taxon>Thermodesulfobacteriota</taxon>
        <taxon>Dissulfuribacteria</taxon>
        <taxon>Dissulfuribacterales</taxon>
        <taxon>Dissulfuribacteraceae</taxon>
        <taxon>Dissulfuribacter</taxon>
    </lineage>
</organism>
<dbReference type="STRING" id="1156395.DBT_0558"/>
<evidence type="ECO:0000256" key="2">
    <source>
        <dbReference type="ARBA" id="ARBA00022475"/>
    </source>
</evidence>
<dbReference type="GO" id="GO:0044781">
    <property type="term" value="P:bacterial-type flagellum organization"/>
    <property type="evidence" value="ECO:0007669"/>
    <property type="project" value="InterPro"/>
</dbReference>
<keyword evidence="5 6" id="KW-0472">Membrane</keyword>
<evidence type="ECO:0000313" key="8">
    <source>
        <dbReference type="Proteomes" id="UP000093080"/>
    </source>
</evidence>
<dbReference type="EMBL" id="MAGO01000002">
    <property type="protein sequence ID" value="OCC16096.1"/>
    <property type="molecule type" value="Genomic_DNA"/>
</dbReference>
<comment type="subcellular location">
    <subcellularLocation>
        <location evidence="1">Cell membrane</location>
    </subcellularLocation>
</comment>
<dbReference type="AlphaFoldDB" id="A0A1B9F855"/>
<evidence type="ECO:0000256" key="5">
    <source>
        <dbReference type="ARBA" id="ARBA00023136"/>
    </source>
</evidence>
<keyword evidence="2" id="KW-1003">Cell membrane</keyword>
<sequence length="104" mass="11178">MDSVTFPLLIKTIGALSIILGMLLAFNYAVRRWGACLPGKGSKDEQIHVVSTKQILPKKYISIVRVADNELILGISDAGINLLGELNRGKGDSGVKEQNEGGNK</sequence>
<evidence type="ECO:0000256" key="4">
    <source>
        <dbReference type="ARBA" id="ARBA00022989"/>
    </source>
</evidence>
<proteinExistence type="predicted"/>
<keyword evidence="7" id="KW-0969">Cilium</keyword>
<protein>
    <submittedName>
        <fullName evidence="7">Flagellar biosynthetic protein FliO</fullName>
    </submittedName>
</protein>
<dbReference type="GO" id="GO:0016020">
    <property type="term" value="C:membrane"/>
    <property type="evidence" value="ECO:0007669"/>
    <property type="project" value="InterPro"/>
</dbReference>
<gene>
    <name evidence="7" type="ORF">DBT_0558</name>
</gene>
<reference evidence="7 8" key="1">
    <citation type="submission" date="2016-06" db="EMBL/GenBank/DDBJ databases">
        <title>Respiratory ammonification of nitrate coupled to the oxidation of elemental sulfur in deep-sea autotrophic thermophilic bacteria.</title>
        <authorList>
            <person name="Slobodkina G.B."/>
            <person name="Mardanov A.V."/>
            <person name="Ravin N.V."/>
            <person name="Frolova A.A."/>
            <person name="Viryasiv M.B."/>
            <person name="Chernyh N.A."/>
            <person name="Bonch-Osmolovskaya E.A."/>
            <person name="Slobodkin A.I."/>
        </authorList>
    </citation>
    <scope>NUCLEOTIDE SEQUENCE [LARGE SCALE GENOMIC DNA]</scope>
    <source>
        <strain evidence="7 8">S69</strain>
    </source>
</reference>
<accession>A0A1B9F855</accession>
<comment type="caution">
    <text evidence="7">The sequence shown here is derived from an EMBL/GenBank/DDBJ whole genome shotgun (WGS) entry which is preliminary data.</text>
</comment>
<keyword evidence="7" id="KW-0966">Cell projection</keyword>
<keyword evidence="7" id="KW-0282">Flagellum</keyword>
<dbReference type="Pfam" id="PF04347">
    <property type="entry name" value="FliO"/>
    <property type="match status" value="1"/>
</dbReference>
<dbReference type="InterPro" id="IPR022781">
    <property type="entry name" value="Flagellar_biosynth_FliO"/>
</dbReference>
<keyword evidence="8" id="KW-1185">Reference proteome</keyword>
<evidence type="ECO:0000256" key="1">
    <source>
        <dbReference type="ARBA" id="ARBA00004236"/>
    </source>
</evidence>
<evidence type="ECO:0000256" key="6">
    <source>
        <dbReference type="SAM" id="Phobius"/>
    </source>
</evidence>
<evidence type="ECO:0000313" key="7">
    <source>
        <dbReference type="EMBL" id="OCC16096.1"/>
    </source>
</evidence>
<dbReference type="Proteomes" id="UP000093080">
    <property type="component" value="Unassembled WGS sequence"/>
</dbReference>
<feature type="transmembrane region" description="Helical" evidence="6">
    <location>
        <begin position="6"/>
        <end position="30"/>
    </location>
</feature>
<dbReference type="RefSeq" id="WP_067616146.1">
    <property type="nucleotide sequence ID" value="NZ_MAGO01000002.1"/>
</dbReference>
<keyword evidence="4 6" id="KW-1133">Transmembrane helix</keyword>
<name>A0A1B9F855_9BACT</name>
<dbReference type="OrthoDB" id="2080636at2"/>
<evidence type="ECO:0000256" key="3">
    <source>
        <dbReference type="ARBA" id="ARBA00022692"/>
    </source>
</evidence>
<keyword evidence="3 6" id="KW-0812">Transmembrane</keyword>